<dbReference type="PANTHER" id="PTHR12385:SF14">
    <property type="entry name" value="CHOLINE TRANSPORTER-LIKE 2"/>
    <property type="match status" value="1"/>
</dbReference>
<evidence type="ECO:0000256" key="1">
    <source>
        <dbReference type="ARBA" id="ARBA00004141"/>
    </source>
</evidence>
<dbReference type="InterPro" id="IPR007603">
    <property type="entry name" value="Choline_transptr-like"/>
</dbReference>
<keyword evidence="5 7" id="KW-0472">Membrane</keyword>
<evidence type="ECO:0000313" key="9">
    <source>
        <dbReference type="Proteomes" id="UP001219518"/>
    </source>
</evidence>
<dbReference type="Proteomes" id="UP001219518">
    <property type="component" value="Unassembled WGS sequence"/>
</dbReference>
<dbReference type="PANTHER" id="PTHR12385">
    <property type="entry name" value="CHOLINE TRANSPORTER-LIKE (SLC FAMILY 44)"/>
    <property type="match status" value="1"/>
</dbReference>
<dbReference type="Pfam" id="PF04515">
    <property type="entry name" value="Choline_transpo"/>
    <property type="match status" value="1"/>
</dbReference>
<comment type="subcellular location">
    <subcellularLocation>
        <location evidence="7">Cell membrane</location>
        <topology evidence="7">Multi-pass membrane protein</topology>
    </subcellularLocation>
    <subcellularLocation>
        <location evidence="1">Membrane</location>
        <topology evidence="1">Multi-pass membrane protein</topology>
    </subcellularLocation>
</comment>
<evidence type="ECO:0000256" key="5">
    <source>
        <dbReference type="ARBA" id="ARBA00023136"/>
    </source>
</evidence>
<feature type="transmembrane region" description="Helical" evidence="7">
    <location>
        <begin position="650"/>
        <end position="675"/>
    </location>
</feature>
<name>A0AAE1GRJ5_9NEOP</name>
<dbReference type="AlphaFoldDB" id="A0AAE1GRJ5"/>
<evidence type="ECO:0000256" key="7">
    <source>
        <dbReference type="RuleBase" id="RU368066"/>
    </source>
</evidence>
<keyword evidence="3 7" id="KW-0812">Transmembrane</keyword>
<gene>
    <name evidence="8" type="ORF">KUF71_003030</name>
</gene>
<feature type="transmembrane region" description="Helical" evidence="7">
    <location>
        <begin position="38"/>
        <end position="59"/>
    </location>
</feature>
<reference evidence="8" key="1">
    <citation type="submission" date="2021-07" db="EMBL/GenBank/DDBJ databases">
        <authorList>
            <person name="Catto M.A."/>
            <person name="Jacobson A."/>
            <person name="Kennedy G."/>
            <person name="Labadie P."/>
            <person name="Hunt B.G."/>
            <person name="Srinivasan R."/>
        </authorList>
    </citation>
    <scope>NUCLEOTIDE SEQUENCE</scope>
    <source>
        <strain evidence="8">PL_HMW_Pooled</strain>
        <tissue evidence="8">Head</tissue>
    </source>
</reference>
<sequence length="706" mass="78698">PRLLLPHLYHSGAPVAGKPFQYDPDFKGPRDRRSCTDILCLFLFVVFLVCWGVLGFIAVRDGDPNRILKPTDSSGQQCGVSPGVASKPYLLFFDPSLCARPTANVLINGCASPSACVKKCPKEDFYAPNYFSYGSLSSAPEPICLYNQALPTSGAELRRLVEANKCARWYKKTIAVDGRCVLAGVRDTRDSLTVRLVQEGIWRLHTLVVNCLSLVWNREDVQQAGEKVVSDIVQSYPFILVGLATAMVLSFFYILLLRWVTGIMVWSSILTVLVLLCVGLYACYTFWAQLREGGAGTVELWGEVPAEFRGLLDDPTTWMAFMVLLGIVLAVLLLMVLFLRKRISLAVTLIEQGGKAVSSMTSTLFFPVVPWALQVAVVAYTGTVVLYLATSGEAIYKTHGLNDTNCACRGVPINRDGVDCIPQEFNMDCSNCISAGASCQFFRYNPPEYTKWLHVYNIFGAIWALFFVSGMAQMILAATFATWYWTFHKSDVPFFVLTRSFFMSITYHSGTVAFGSLIISIVRFIRLILDFIEKQAKQYSDNAVGKCLMCFCKCCFSCVEGFLKFISRNAYIMCAVHGKNFCVSAKDAFNLLMRNVIRVVVIDKIMDFVFFMGKLLITAVVCTAIYFSLLQWPPDPKLNYNAVPITVTGVGSFLIASVFFGVYSVAVDTLFLCFLEDCERNDGSAAKPYYMSPSLMRIFGKKNRRD</sequence>
<feature type="transmembrane region" description="Helical" evidence="7">
    <location>
        <begin position="236"/>
        <end position="256"/>
    </location>
</feature>
<dbReference type="GO" id="GO:0005886">
    <property type="term" value="C:plasma membrane"/>
    <property type="evidence" value="ECO:0007669"/>
    <property type="project" value="UniProtKB-SubCell"/>
</dbReference>
<reference evidence="8" key="2">
    <citation type="journal article" date="2023" name="BMC Genomics">
        <title>Pest status, molecular evolution, and epigenetic factors derived from the genome assembly of Frankliniella fusca, a thysanopteran phytovirus vector.</title>
        <authorList>
            <person name="Catto M.A."/>
            <person name="Labadie P.E."/>
            <person name="Jacobson A.L."/>
            <person name="Kennedy G.G."/>
            <person name="Srinivasan R."/>
            <person name="Hunt B.G."/>
        </authorList>
    </citation>
    <scope>NUCLEOTIDE SEQUENCE</scope>
    <source>
        <strain evidence="8">PL_HMW_Pooled</strain>
    </source>
</reference>
<dbReference type="GO" id="GO:0022857">
    <property type="term" value="F:transmembrane transporter activity"/>
    <property type="evidence" value="ECO:0007669"/>
    <property type="project" value="UniProtKB-UniRule"/>
</dbReference>
<evidence type="ECO:0000256" key="6">
    <source>
        <dbReference type="ARBA" id="ARBA00023180"/>
    </source>
</evidence>
<proteinExistence type="inferred from homology"/>
<comment type="function">
    <text evidence="7">Choline transporter.</text>
</comment>
<keyword evidence="9" id="KW-1185">Reference proteome</keyword>
<feature type="transmembrane region" description="Helical" evidence="7">
    <location>
        <begin position="318"/>
        <end position="339"/>
    </location>
</feature>
<organism evidence="8 9">
    <name type="scientific">Frankliniella fusca</name>
    <dbReference type="NCBI Taxonomy" id="407009"/>
    <lineage>
        <taxon>Eukaryota</taxon>
        <taxon>Metazoa</taxon>
        <taxon>Ecdysozoa</taxon>
        <taxon>Arthropoda</taxon>
        <taxon>Hexapoda</taxon>
        <taxon>Insecta</taxon>
        <taxon>Pterygota</taxon>
        <taxon>Neoptera</taxon>
        <taxon>Paraneoptera</taxon>
        <taxon>Thysanoptera</taxon>
        <taxon>Terebrantia</taxon>
        <taxon>Thripoidea</taxon>
        <taxon>Thripidae</taxon>
        <taxon>Frankliniella</taxon>
    </lineage>
</organism>
<comment type="similarity">
    <text evidence="2 7">Belongs to the CTL (choline transporter-like) family.</text>
</comment>
<accession>A0AAE1GRJ5</accession>
<evidence type="ECO:0000256" key="4">
    <source>
        <dbReference type="ARBA" id="ARBA00022989"/>
    </source>
</evidence>
<evidence type="ECO:0000256" key="2">
    <source>
        <dbReference type="ARBA" id="ARBA00007168"/>
    </source>
</evidence>
<keyword evidence="6" id="KW-0325">Glycoprotein</keyword>
<keyword evidence="4 7" id="KW-1133">Transmembrane helix</keyword>
<feature type="non-terminal residue" evidence="8">
    <location>
        <position position="706"/>
    </location>
</feature>
<feature type="transmembrane region" description="Helical" evidence="7">
    <location>
        <begin position="263"/>
        <end position="287"/>
    </location>
</feature>
<evidence type="ECO:0000313" key="8">
    <source>
        <dbReference type="EMBL" id="KAK3907531.1"/>
    </source>
</evidence>
<protein>
    <recommendedName>
        <fullName evidence="7">Choline transporter-like protein</fullName>
    </recommendedName>
</protein>
<comment type="caution">
    <text evidence="8">The sequence shown here is derived from an EMBL/GenBank/DDBJ whole genome shotgun (WGS) entry which is preliminary data.</text>
</comment>
<evidence type="ECO:0000256" key="3">
    <source>
        <dbReference type="ARBA" id="ARBA00022692"/>
    </source>
</evidence>
<feature type="transmembrane region" description="Helical" evidence="7">
    <location>
        <begin position="461"/>
        <end position="485"/>
    </location>
</feature>
<feature type="transmembrane region" description="Helical" evidence="7">
    <location>
        <begin position="608"/>
        <end position="630"/>
    </location>
</feature>
<dbReference type="EMBL" id="JAHWGI010000011">
    <property type="protein sequence ID" value="KAK3907531.1"/>
    <property type="molecule type" value="Genomic_DNA"/>
</dbReference>
<feature type="transmembrane region" description="Helical" evidence="7">
    <location>
        <begin position="505"/>
        <end position="529"/>
    </location>
</feature>